<evidence type="ECO:0000313" key="2">
    <source>
        <dbReference type="EMBL" id="CAF2130143.1"/>
    </source>
</evidence>
<accession>A0A816VP55</accession>
<gene>
    <name evidence="2" type="ORF">DARMORV10_A03P50470.1</name>
</gene>
<dbReference type="Proteomes" id="UP001295469">
    <property type="component" value="Chromosome A03"/>
</dbReference>
<protein>
    <submittedName>
        <fullName evidence="2">(rape) hypothetical protein</fullName>
    </submittedName>
</protein>
<dbReference type="AlphaFoldDB" id="A0A816VP55"/>
<name>A0A816VP55_BRANA</name>
<organism evidence="2">
    <name type="scientific">Brassica napus</name>
    <name type="common">Rape</name>
    <dbReference type="NCBI Taxonomy" id="3708"/>
    <lineage>
        <taxon>Eukaryota</taxon>
        <taxon>Viridiplantae</taxon>
        <taxon>Streptophyta</taxon>
        <taxon>Embryophyta</taxon>
        <taxon>Tracheophyta</taxon>
        <taxon>Spermatophyta</taxon>
        <taxon>Magnoliopsida</taxon>
        <taxon>eudicotyledons</taxon>
        <taxon>Gunneridae</taxon>
        <taxon>Pentapetalae</taxon>
        <taxon>rosids</taxon>
        <taxon>malvids</taxon>
        <taxon>Brassicales</taxon>
        <taxon>Brassicaceae</taxon>
        <taxon>Brassiceae</taxon>
        <taxon>Brassica</taxon>
    </lineage>
</organism>
<reference evidence="2" key="1">
    <citation type="submission" date="2021-01" db="EMBL/GenBank/DDBJ databases">
        <authorList>
            <consortium name="Genoscope - CEA"/>
            <person name="William W."/>
        </authorList>
    </citation>
    <scope>NUCLEOTIDE SEQUENCE</scope>
</reference>
<feature type="transmembrane region" description="Helical" evidence="1">
    <location>
        <begin position="12"/>
        <end position="31"/>
    </location>
</feature>
<sequence length="45" mass="5488">TPFSVKFFWKLSPHLLLIVKLLYIFLFIGRVQQRNKPISKQETRR</sequence>
<proteinExistence type="predicted"/>
<evidence type="ECO:0000256" key="1">
    <source>
        <dbReference type="SAM" id="Phobius"/>
    </source>
</evidence>
<keyword evidence="1" id="KW-0472">Membrane</keyword>
<keyword evidence="1" id="KW-0812">Transmembrane</keyword>
<keyword evidence="1" id="KW-1133">Transmembrane helix</keyword>
<dbReference type="EMBL" id="HG994357">
    <property type="protein sequence ID" value="CAF2130143.1"/>
    <property type="molecule type" value="Genomic_DNA"/>
</dbReference>
<feature type="non-terminal residue" evidence="2">
    <location>
        <position position="1"/>
    </location>
</feature>